<dbReference type="InterPro" id="IPR046373">
    <property type="entry name" value="Acyl-CoA_Oxase/DH_mid-dom_sf"/>
</dbReference>
<evidence type="ECO:0000259" key="7">
    <source>
        <dbReference type="Pfam" id="PF02771"/>
    </source>
</evidence>
<dbReference type="OrthoDB" id="4319499at2"/>
<evidence type="ECO:0000256" key="2">
    <source>
        <dbReference type="ARBA" id="ARBA00009347"/>
    </source>
</evidence>
<dbReference type="GO" id="GO:0050660">
    <property type="term" value="F:flavin adenine dinucleotide binding"/>
    <property type="evidence" value="ECO:0007669"/>
    <property type="project" value="InterPro"/>
</dbReference>
<dbReference type="InterPro" id="IPR036250">
    <property type="entry name" value="AcylCo_DH-like_C"/>
</dbReference>
<accession>L7LCX2</accession>
<gene>
    <name evidence="8" type="ORF">GOHSU_27_00290</name>
</gene>
<dbReference type="Pfam" id="PF00441">
    <property type="entry name" value="Acyl-CoA_dh_1"/>
    <property type="match status" value="1"/>
</dbReference>
<dbReference type="eggNOG" id="COG1960">
    <property type="taxonomic scope" value="Bacteria"/>
</dbReference>
<sequence>MDFTPSEAAAEVAALAADIGASLSTPERCAELEATEAPLDRRLWRALGEAGLLGLAAPEAQGPGTEALGTEETAAVTSALGRQLARVPYGPHALAAIPALARFGSAALIDQLIPPASIGDLVLSAAFEDEAGHARLRADRSVTGTKVNVPYAEAADALLVDVLGPDGPVVAVVRTAVAGVTITPTPSTGLTPVYRVEFDDVLLGEEDLLTGGSGTVDRVRALLRLAVAADQAGVLDAALAATAAYAREREQFGRPIGSFQAVAQRLADGYIDVQAAALTTAQAAWLLSDAAGADQRQIVEAAATAKFWADEAGHRVAHTAVHVHGGVGLDTSHPLHRYFLRAKQNEFTLGSAPAVLEELGALISPAE</sequence>
<dbReference type="Proteomes" id="UP000053405">
    <property type="component" value="Unassembled WGS sequence"/>
</dbReference>
<dbReference type="InterPro" id="IPR009075">
    <property type="entry name" value="AcylCo_DH/oxidase_C"/>
</dbReference>
<proteinExistence type="inferred from homology"/>
<evidence type="ECO:0000259" key="6">
    <source>
        <dbReference type="Pfam" id="PF00441"/>
    </source>
</evidence>
<comment type="similarity">
    <text evidence="2">Belongs to the acyl-CoA dehydrogenase family.</text>
</comment>
<dbReference type="EMBL" id="BANT01000027">
    <property type="protein sequence ID" value="GAC57893.1"/>
    <property type="molecule type" value="Genomic_DNA"/>
</dbReference>
<dbReference type="STRING" id="1121927.GOHSU_27_00290"/>
<dbReference type="InterPro" id="IPR013786">
    <property type="entry name" value="AcylCoA_DH/ox_N"/>
</dbReference>
<feature type="domain" description="Acyl-CoA dehydrogenase/oxidase N-terminal" evidence="7">
    <location>
        <begin position="28"/>
        <end position="116"/>
    </location>
</feature>
<keyword evidence="5" id="KW-0560">Oxidoreductase</keyword>
<dbReference type="AlphaFoldDB" id="L7LCX2"/>
<dbReference type="InterPro" id="IPR009100">
    <property type="entry name" value="AcylCoA_DH/oxidase_NM_dom_sf"/>
</dbReference>
<dbReference type="Gene3D" id="2.40.110.10">
    <property type="entry name" value="Butyryl-CoA Dehydrogenase, subunit A, domain 2"/>
    <property type="match status" value="1"/>
</dbReference>
<dbReference type="PANTHER" id="PTHR43884">
    <property type="entry name" value="ACYL-COA DEHYDROGENASE"/>
    <property type="match status" value="1"/>
</dbReference>
<keyword evidence="3" id="KW-0285">Flavoprotein</keyword>
<comment type="cofactor">
    <cofactor evidence="1">
        <name>FAD</name>
        <dbReference type="ChEBI" id="CHEBI:57692"/>
    </cofactor>
</comment>
<feature type="domain" description="Acyl-CoA dehydrogenase/oxidase C-terminal" evidence="6">
    <location>
        <begin position="224"/>
        <end position="351"/>
    </location>
</feature>
<name>L7LCX2_9ACTN</name>
<dbReference type="SUPFAM" id="SSF56645">
    <property type="entry name" value="Acyl-CoA dehydrogenase NM domain-like"/>
    <property type="match status" value="1"/>
</dbReference>
<evidence type="ECO:0000256" key="5">
    <source>
        <dbReference type="ARBA" id="ARBA00023002"/>
    </source>
</evidence>
<protein>
    <submittedName>
        <fullName evidence="8">Putative acyl-CoA dehydrogenase</fullName>
    </submittedName>
</protein>
<dbReference type="InterPro" id="IPR037069">
    <property type="entry name" value="AcylCoA_DH/ox_N_sf"/>
</dbReference>
<comment type="caution">
    <text evidence="8">The sequence shown here is derived from an EMBL/GenBank/DDBJ whole genome shotgun (WGS) entry which is preliminary data.</text>
</comment>
<evidence type="ECO:0000256" key="4">
    <source>
        <dbReference type="ARBA" id="ARBA00022827"/>
    </source>
</evidence>
<evidence type="ECO:0000313" key="8">
    <source>
        <dbReference type="EMBL" id="GAC57893.1"/>
    </source>
</evidence>
<organism evidence="8 9">
    <name type="scientific">Gordonia hirsuta DSM 44140 = NBRC 16056</name>
    <dbReference type="NCBI Taxonomy" id="1121927"/>
    <lineage>
        <taxon>Bacteria</taxon>
        <taxon>Bacillati</taxon>
        <taxon>Actinomycetota</taxon>
        <taxon>Actinomycetes</taxon>
        <taxon>Mycobacteriales</taxon>
        <taxon>Gordoniaceae</taxon>
        <taxon>Gordonia</taxon>
    </lineage>
</organism>
<reference evidence="8 9" key="1">
    <citation type="submission" date="2012-12" db="EMBL/GenBank/DDBJ databases">
        <title>Whole genome shotgun sequence of Gordonia hirsuta NBRC 16056.</title>
        <authorList>
            <person name="Isaki-Nakamura S."/>
            <person name="Hosoyama A."/>
            <person name="Tsuchikane K."/>
            <person name="Katsumata H."/>
            <person name="Baba S."/>
            <person name="Yamazaki S."/>
            <person name="Fujita N."/>
        </authorList>
    </citation>
    <scope>NUCLEOTIDE SEQUENCE [LARGE SCALE GENOMIC DNA]</scope>
    <source>
        <strain evidence="8 9">NBRC 16056</strain>
    </source>
</reference>
<dbReference type="Gene3D" id="1.10.540.10">
    <property type="entry name" value="Acyl-CoA dehydrogenase/oxidase, N-terminal domain"/>
    <property type="match status" value="1"/>
</dbReference>
<dbReference type="Gene3D" id="1.20.140.10">
    <property type="entry name" value="Butyryl-CoA Dehydrogenase, subunit A, domain 3"/>
    <property type="match status" value="1"/>
</dbReference>
<dbReference type="GO" id="GO:0003995">
    <property type="term" value="F:acyl-CoA dehydrogenase activity"/>
    <property type="evidence" value="ECO:0007669"/>
    <property type="project" value="TreeGrafter"/>
</dbReference>
<dbReference type="Pfam" id="PF02771">
    <property type="entry name" value="Acyl-CoA_dh_N"/>
    <property type="match status" value="1"/>
</dbReference>
<evidence type="ECO:0000256" key="3">
    <source>
        <dbReference type="ARBA" id="ARBA00022630"/>
    </source>
</evidence>
<evidence type="ECO:0000313" key="9">
    <source>
        <dbReference type="Proteomes" id="UP000053405"/>
    </source>
</evidence>
<keyword evidence="4" id="KW-0274">FAD</keyword>
<evidence type="ECO:0000256" key="1">
    <source>
        <dbReference type="ARBA" id="ARBA00001974"/>
    </source>
</evidence>
<keyword evidence="9" id="KW-1185">Reference proteome</keyword>
<dbReference type="RefSeq" id="WP_005940941.1">
    <property type="nucleotide sequence ID" value="NZ_ATVK01000014.1"/>
</dbReference>
<dbReference type="SUPFAM" id="SSF47203">
    <property type="entry name" value="Acyl-CoA dehydrogenase C-terminal domain-like"/>
    <property type="match status" value="1"/>
</dbReference>
<dbReference type="PANTHER" id="PTHR43884:SF20">
    <property type="entry name" value="ACYL-COA DEHYDROGENASE FADE28"/>
    <property type="match status" value="1"/>
</dbReference>